<name>A0A7K3M9N2_9ACTN</name>
<feature type="repeat" description="ANK" evidence="3">
    <location>
        <begin position="247"/>
        <end position="279"/>
    </location>
</feature>
<dbReference type="SUPFAM" id="SSF109854">
    <property type="entry name" value="DinB/YfiT-like putative metalloenzymes"/>
    <property type="match status" value="1"/>
</dbReference>
<reference evidence="5 6" key="1">
    <citation type="submission" date="2019-11" db="EMBL/GenBank/DDBJ databases">
        <authorList>
            <person name="Li X.-J."/>
            <person name="Feng X.-M."/>
        </authorList>
    </citation>
    <scope>NUCLEOTIDE SEQUENCE [LARGE SCALE GENOMIC DNA]</scope>
    <source>
        <strain evidence="5 6">XMNu-373</strain>
    </source>
</reference>
<evidence type="ECO:0000313" key="6">
    <source>
        <dbReference type="Proteomes" id="UP000460435"/>
    </source>
</evidence>
<dbReference type="InterPro" id="IPR036770">
    <property type="entry name" value="Ankyrin_rpt-contain_sf"/>
</dbReference>
<dbReference type="Gene3D" id="1.25.40.20">
    <property type="entry name" value="Ankyrin repeat-containing domain"/>
    <property type="match status" value="1"/>
</dbReference>
<dbReference type="RefSeq" id="WP_162452700.1">
    <property type="nucleotide sequence ID" value="NZ_WLZY01000009.1"/>
</dbReference>
<dbReference type="InterPro" id="IPR050776">
    <property type="entry name" value="Ank_Repeat/CDKN_Inhibitor"/>
</dbReference>
<comment type="caution">
    <text evidence="5">The sequence shown here is derived from an EMBL/GenBank/DDBJ whole genome shotgun (WGS) entry which is preliminary data.</text>
</comment>
<evidence type="ECO:0000313" key="5">
    <source>
        <dbReference type="EMBL" id="NDL59994.1"/>
    </source>
</evidence>
<dbReference type="InterPro" id="IPR034660">
    <property type="entry name" value="DinB/YfiT-like"/>
</dbReference>
<dbReference type="Proteomes" id="UP000460435">
    <property type="component" value="Unassembled WGS sequence"/>
</dbReference>
<dbReference type="PANTHER" id="PTHR24201:SF16">
    <property type="entry name" value="ANKYRIN-1-LIKE-RELATED"/>
    <property type="match status" value="1"/>
</dbReference>
<evidence type="ECO:0000256" key="2">
    <source>
        <dbReference type="ARBA" id="ARBA00023043"/>
    </source>
</evidence>
<gene>
    <name evidence="5" type="ORF">F7O44_23245</name>
</gene>
<dbReference type="Pfam" id="PF12867">
    <property type="entry name" value="DinB_2"/>
    <property type="match status" value="1"/>
</dbReference>
<dbReference type="AlphaFoldDB" id="A0A7K3M9N2"/>
<evidence type="ECO:0000256" key="3">
    <source>
        <dbReference type="PROSITE-ProRule" id="PRU00023"/>
    </source>
</evidence>
<keyword evidence="2 3" id="KW-0040">ANK repeat</keyword>
<keyword evidence="1" id="KW-0677">Repeat</keyword>
<dbReference type="EMBL" id="WLZY01000009">
    <property type="protein sequence ID" value="NDL59994.1"/>
    <property type="molecule type" value="Genomic_DNA"/>
</dbReference>
<evidence type="ECO:0000259" key="4">
    <source>
        <dbReference type="Pfam" id="PF12867"/>
    </source>
</evidence>
<proteinExistence type="predicted"/>
<dbReference type="PROSITE" id="PS50297">
    <property type="entry name" value="ANK_REP_REGION"/>
    <property type="match status" value="1"/>
</dbReference>
<accession>A0A7K3M9N2</accession>
<dbReference type="PROSITE" id="PS50088">
    <property type="entry name" value="ANK_REPEAT"/>
    <property type="match status" value="1"/>
</dbReference>
<keyword evidence="6" id="KW-1185">Reference proteome</keyword>
<dbReference type="InterPro" id="IPR024775">
    <property type="entry name" value="DinB-like"/>
</dbReference>
<organism evidence="5 6">
    <name type="scientific">Phytoactinopolyspora mesophila</name>
    <dbReference type="NCBI Taxonomy" id="2650750"/>
    <lineage>
        <taxon>Bacteria</taxon>
        <taxon>Bacillati</taxon>
        <taxon>Actinomycetota</taxon>
        <taxon>Actinomycetes</taxon>
        <taxon>Jiangellales</taxon>
        <taxon>Jiangellaceae</taxon>
        <taxon>Phytoactinopolyspora</taxon>
    </lineage>
</organism>
<dbReference type="PANTHER" id="PTHR24201">
    <property type="entry name" value="ANK_REP_REGION DOMAIN-CONTAINING PROTEIN"/>
    <property type="match status" value="1"/>
</dbReference>
<dbReference type="InterPro" id="IPR002110">
    <property type="entry name" value="Ankyrin_rpt"/>
</dbReference>
<evidence type="ECO:0000256" key="1">
    <source>
        <dbReference type="ARBA" id="ARBA00022737"/>
    </source>
</evidence>
<sequence length="302" mass="33473">MTNTWRTELLEQLEFYWHAHLRPRLDGLTDDEYFWEPVPGCWSVRKGPDGVYELEQLSPDPPIPPLTTIAWRTVHVGRDIFGTRARAFFGPTTAPDDAGMYDLRHWPEPLADTADDALAFLEQTYALWHDGVAALSDGELRAPLGAKGEEFAEFSMAQLVLHVNREVMAHGAEICLLRDLYRAYGLRKNPLVAAGLAGDAQASAREVQDHAAETRVSRPELVCEVAALRHWDVVRVLVRNGFDVNAGSPTALHYAAGAGAVDEVRFLVEHGADTAATDAKFGLAPLGWAEYFGHDAVTRYLR</sequence>
<protein>
    <recommendedName>
        <fullName evidence="4">DinB-like domain-containing protein</fullName>
    </recommendedName>
</protein>
<feature type="domain" description="DinB-like" evidence="4">
    <location>
        <begin position="61"/>
        <end position="174"/>
    </location>
</feature>
<dbReference type="Pfam" id="PF12796">
    <property type="entry name" value="Ank_2"/>
    <property type="match status" value="1"/>
</dbReference>
<dbReference type="SUPFAM" id="SSF48403">
    <property type="entry name" value="Ankyrin repeat"/>
    <property type="match status" value="1"/>
</dbReference>